<evidence type="ECO:0000313" key="1">
    <source>
        <dbReference type="EMBL" id="ERE00386.1"/>
    </source>
</evidence>
<dbReference type="EMBL" id="AVPH01000276">
    <property type="protein sequence ID" value="ERE00386.1"/>
    <property type="molecule type" value="Genomic_DNA"/>
</dbReference>
<evidence type="ECO:0000313" key="2">
    <source>
        <dbReference type="Proteomes" id="UP000016426"/>
    </source>
</evidence>
<gene>
    <name evidence="1" type="ORF">O166_14440</name>
</gene>
<organism evidence="1 2">
    <name type="scientific">Pseudogulbenkiania ferrooxidans EGD-HP2</name>
    <dbReference type="NCBI Taxonomy" id="1388764"/>
    <lineage>
        <taxon>Bacteria</taxon>
        <taxon>Pseudomonadati</taxon>
        <taxon>Pseudomonadota</taxon>
        <taxon>Betaproteobacteria</taxon>
        <taxon>Neisseriales</taxon>
        <taxon>Chromobacteriaceae</taxon>
        <taxon>Pseudogulbenkiania</taxon>
    </lineage>
</organism>
<comment type="caution">
    <text evidence="1">The sequence shown here is derived from an EMBL/GenBank/DDBJ whole genome shotgun (WGS) entry which is preliminary data.</text>
</comment>
<accession>A0ABN0N2Z8</accession>
<protein>
    <submittedName>
        <fullName evidence="1">Uncharacterized protein</fullName>
    </submittedName>
</protein>
<keyword evidence="2" id="KW-1185">Reference proteome</keyword>
<proteinExistence type="predicted"/>
<name>A0ABN0N2Z8_9NEIS</name>
<dbReference type="Proteomes" id="UP000016426">
    <property type="component" value="Unassembled WGS sequence"/>
</dbReference>
<reference evidence="1 2" key="1">
    <citation type="journal article" date="2013" name="Genome Announc.">
        <title>Genome Sequence of the Pigment-Producing Bacterium Pseudogulbenkiania ferrooxidans, Isolated from Loktak Lake.</title>
        <authorList>
            <person name="Puranik S."/>
            <person name="Talkal R."/>
            <person name="Qureshi A."/>
            <person name="Khardenavis A."/>
            <person name="Kapley A."/>
            <person name="Purohit H.J."/>
        </authorList>
    </citation>
    <scope>NUCLEOTIDE SEQUENCE [LARGE SCALE GENOMIC DNA]</scope>
    <source>
        <strain evidence="1 2">EGD-HP2</strain>
    </source>
</reference>
<sequence>MNKANRYCDIAKRQFKKVDAKYKADKDVQAILEDYRDELDD</sequence>